<dbReference type="InterPro" id="IPR013783">
    <property type="entry name" value="Ig-like_fold"/>
</dbReference>
<evidence type="ECO:0000313" key="5">
    <source>
        <dbReference type="EnsemblProtists" id="EKX54150"/>
    </source>
</evidence>
<dbReference type="EnsemblProtists" id="EKX54150">
    <property type="protein sequence ID" value="EKX54150"/>
    <property type="gene ID" value="GUITHDRAFT_132544"/>
</dbReference>
<dbReference type="Pfam" id="PF01833">
    <property type="entry name" value="TIG"/>
    <property type="match status" value="1"/>
</dbReference>
<dbReference type="KEGG" id="gtt:GUITHDRAFT_132544"/>
<name>L1K115_GUITC</name>
<sequence>MVADLVRDGHANYESMTVSKEAFKKAVRSISGLHSAKQGKEQLAVSLRKSLPNYRKPRVISVKSSSSIMRASGGDPLTIYGKNLGDFDADVSVRIGNTVAESTQWVDERTLVVRTPAGVGKDLDVTVTVSEPAFIPAVAVGKQMFRYSAPFVFDVEPFIVGEPIYGPMDLNIRVWGVGNWDTKPEAQINGQACGKTTWIDNSTVRCTTVAGSKLTLQNPEVKVGGQRSRCGIISPGVCTLSLDHASAASVGKIEKDIEEMRARGVSTKAAWKQLRNAKQMNSYWADRNSDDNPCNNLPHCRHYTFFSAILSAILMMFGMASICLVLYVIPQIVMWLKTELLGPELELDENDPKNYEALREMEFDSRIRLRRPEDGKFHEVLRSATYNIRYNCNGQTRHFDADFLERSCGFVKRAVGGQETRSERERSTHGKSVERTRARATPPNQDALLDHPVPATKTRTSSSVRSKEDSIEEMFEQAFQRGLKGRSSVIHISTPIETWDTSEVGKHGIDLKMAQQLKARRVWLSKQEKALKTEMEKDPNAITRLKAMGGKFAKRIDFILAILNKKMEAAKEAEMKQKRVASLKKSSLHRLKHAKWERELRKLDDIIVNSGGSYDTLRKGEGFSSDASLQSEAKYENALRSAFGAKPVFPS</sequence>
<dbReference type="SMART" id="SM00429">
    <property type="entry name" value="IPT"/>
    <property type="match status" value="1"/>
</dbReference>
<evidence type="ECO:0000313" key="4">
    <source>
        <dbReference type="EMBL" id="EKX54150.1"/>
    </source>
</evidence>
<reference evidence="4 6" key="1">
    <citation type="journal article" date="2012" name="Nature">
        <title>Algal genomes reveal evolutionary mosaicism and the fate of nucleomorphs.</title>
        <authorList>
            <consortium name="DOE Joint Genome Institute"/>
            <person name="Curtis B.A."/>
            <person name="Tanifuji G."/>
            <person name="Burki F."/>
            <person name="Gruber A."/>
            <person name="Irimia M."/>
            <person name="Maruyama S."/>
            <person name="Arias M.C."/>
            <person name="Ball S.G."/>
            <person name="Gile G.H."/>
            <person name="Hirakawa Y."/>
            <person name="Hopkins J.F."/>
            <person name="Kuo A."/>
            <person name="Rensing S.A."/>
            <person name="Schmutz J."/>
            <person name="Symeonidi A."/>
            <person name="Elias M."/>
            <person name="Eveleigh R.J."/>
            <person name="Herman E.K."/>
            <person name="Klute M.J."/>
            <person name="Nakayama T."/>
            <person name="Obornik M."/>
            <person name="Reyes-Prieto A."/>
            <person name="Armbrust E.V."/>
            <person name="Aves S.J."/>
            <person name="Beiko R.G."/>
            <person name="Coutinho P."/>
            <person name="Dacks J.B."/>
            <person name="Durnford D.G."/>
            <person name="Fast N.M."/>
            <person name="Green B.R."/>
            <person name="Grisdale C.J."/>
            <person name="Hempel F."/>
            <person name="Henrissat B."/>
            <person name="Hoppner M.P."/>
            <person name="Ishida K."/>
            <person name="Kim E."/>
            <person name="Koreny L."/>
            <person name="Kroth P.G."/>
            <person name="Liu Y."/>
            <person name="Malik S.B."/>
            <person name="Maier U.G."/>
            <person name="McRose D."/>
            <person name="Mock T."/>
            <person name="Neilson J.A."/>
            <person name="Onodera N.T."/>
            <person name="Poole A.M."/>
            <person name="Pritham E.J."/>
            <person name="Richards T.A."/>
            <person name="Rocap G."/>
            <person name="Roy S.W."/>
            <person name="Sarai C."/>
            <person name="Schaack S."/>
            <person name="Shirato S."/>
            <person name="Slamovits C.H."/>
            <person name="Spencer D.F."/>
            <person name="Suzuki S."/>
            <person name="Worden A.Z."/>
            <person name="Zauner S."/>
            <person name="Barry K."/>
            <person name="Bell C."/>
            <person name="Bharti A.K."/>
            <person name="Crow J.A."/>
            <person name="Grimwood J."/>
            <person name="Kramer R."/>
            <person name="Lindquist E."/>
            <person name="Lucas S."/>
            <person name="Salamov A."/>
            <person name="McFadden G.I."/>
            <person name="Lane C.E."/>
            <person name="Keeling P.J."/>
            <person name="Gray M.W."/>
            <person name="Grigoriev I.V."/>
            <person name="Archibald J.M."/>
        </authorList>
    </citation>
    <scope>NUCLEOTIDE SEQUENCE</scope>
    <source>
        <strain evidence="4 6">CCMP2712</strain>
    </source>
</reference>
<feature type="domain" description="IPT/TIG" evidence="3">
    <location>
        <begin position="56"/>
        <end position="148"/>
    </location>
</feature>
<dbReference type="InterPro" id="IPR002909">
    <property type="entry name" value="IPT_dom"/>
</dbReference>
<dbReference type="RefSeq" id="XP_005841130.1">
    <property type="nucleotide sequence ID" value="XM_005841073.1"/>
</dbReference>
<dbReference type="SUPFAM" id="SSF81296">
    <property type="entry name" value="E set domains"/>
    <property type="match status" value="1"/>
</dbReference>
<evidence type="ECO:0000259" key="3">
    <source>
        <dbReference type="SMART" id="SM00429"/>
    </source>
</evidence>
<accession>L1K115</accession>
<proteinExistence type="predicted"/>
<evidence type="ECO:0000313" key="6">
    <source>
        <dbReference type="Proteomes" id="UP000011087"/>
    </source>
</evidence>
<keyword evidence="2" id="KW-0472">Membrane</keyword>
<evidence type="ECO:0000256" key="2">
    <source>
        <dbReference type="SAM" id="Phobius"/>
    </source>
</evidence>
<feature type="transmembrane region" description="Helical" evidence="2">
    <location>
        <begin position="303"/>
        <end position="329"/>
    </location>
</feature>
<organism evidence="4">
    <name type="scientific">Guillardia theta (strain CCMP2712)</name>
    <name type="common">Cryptophyte</name>
    <dbReference type="NCBI Taxonomy" id="905079"/>
    <lineage>
        <taxon>Eukaryota</taxon>
        <taxon>Cryptophyceae</taxon>
        <taxon>Pyrenomonadales</taxon>
        <taxon>Geminigeraceae</taxon>
        <taxon>Guillardia</taxon>
    </lineage>
</organism>
<dbReference type="CDD" id="cd00102">
    <property type="entry name" value="IPT"/>
    <property type="match status" value="1"/>
</dbReference>
<dbReference type="Gene3D" id="2.60.40.10">
    <property type="entry name" value="Immunoglobulins"/>
    <property type="match status" value="1"/>
</dbReference>
<dbReference type="GeneID" id="17310766"/>
<reference evidence="5" key="3">
    <citation type="submission" date="2015-06" db="UniProtKB">
        <authorList>
            <consortium name="EnsemblProtists"/>
        </authorList>
    </citation>
    <scope>IDENTIFICATION</scope>
</reference>
<protein>
    <recommendedName>
        <fullName evidence="3">IPT/TIG domain-containing protein</fullName>
    </recommendedName>
</protein>
<dbReference type="Proteomes" id="UP000011087">
    <property type="component" value="Unassembled WGS sequence"/>
</dbReference>
<dbReference type="PaxDb" id="55529-EKX54150"/>
<keyword evidence="6" id="KW-1185">Reference proteome</keyword>
<dbReference type="EMBL" id="JH992968">
    <property type="protein sequence ID" value="EKX54150.1"/>
    <property type="molecule type" value="Genomic_DNA"/>
</dbReference>
<dbReference type="InterPro" id="IPR014756">
    <property type="entry name" value="Ig_E-set"/>
</dbReference>
<feature type="region of interest" description="Disordered" evidence="1">
    <location>
        <begin position="415"/>
        <end position="470"/>
    </location>
</feature>
<keyword evidence="2" id="KW-0812">Transmembrane</keyword>
<evidence type="ECO:0000256" key="1">
    <source>
        <dbReference type="SAM" id="MobiDB-lite"/>
    </source>
</evidence>
<feature type="compositionally biased region" description="Basic and acidic residues" evidence="1">
    <location>
        <begin position="420"/>
        <end position="437"/>
    </location>
</feature>
<dbReference type="HOGENOM" id="CLU_421200_0_0_1"/>
<keyword evidence="2" id="KW-1133">Transmembrane helix</keyword>
<gene>
    <name evidence="4" type="ORF">GUITHDRAFT_132544</name>
</gene>
<reference evidence="6" key="2">
    <citation type="submission" date="2012-11" db="EMBL/GenBank/DDBJ databases">
        <authorList>
            <person name="Kuo A."/>
            <person name="Curtis B.A."/>
            <person name="Tanifuji G."/>
            <person name="Burki F."/>
            <person name="Gruber A."/>
            <person name="Irimia M."/>
            <person name="Maruyama S."/>
            <person name="Arias M.C."/>
            <person name="Ball S.G."/>
            <person name="Gile G.H."/>
            <person name="Hirakawa Y."/>
            <person name="Hopkins J.F."/>
            <person name="Rensing S.A."/>
            <person name="Schmutz J."/>
            <person name="Symeonidi A."/>
            <person name="Elias M."/>
            <person name="Eveleigh R.J."/>
            <person name="Herman E.K."/>
            <person name="Klute M.J."/>
            <person name="Nakayama T."/>
            <person name="Obornik M."/>
            <person name="Reyes-Prieto A."/>
            <person name="Armbrust E.V."/>
            <person name="Aves S.J."/>
            <person name="Beiko R.G."/>
            <person name="Coutinho P."/>
            <person name="Dacks J.B."/>
            <person name="Durnford D.G."/>
            <person name="Fast N.M."/>
            <person name="Green B.R."/>
            <person name="Grisdale C."/>
            <person name="Hempe F."/>
            <person name="Henrissat B."/>
            <person name="Hoppner M.P."/>
            <person name="Ishida K.-I."/>
            <person name="Kim E."/>
            <person name="Koreny L."/>
            <person name="Kroth P.G."/>
            <person name="Liu Y."/>
            <person name="Malik S.-B."/>
            <person name="Maier U.G."/>
            <person name="McRose D."/>
            <person name="Mock T."/>
            <person name="Neilson J.A."/>
            <person name="Onodera N.T."/>
            <person name="Poole A.M."/>
            <person name="Pritham E.J."/>
            <person name="Richards T.A."/>
            <person name="Rocap G."/>
            <person name="Roy S.W."/>
            <person name="Sarai C."/>
            <person name="Schaack S."/>
            <person name="Shirato S."/>
            <person name="Slamovits C.H."/>
            <person name="Spencer D.F."/>
            <person name="Suzuki S."/>
            <person name="Worden A.Z."/>
            <person name="Zauner S."/>
            <person name="Barry K."/>
            <person name="Bell C."/>
            <person name="Bharti A.K."/>
            <person name="Crow J.A."/>
            <person name="Grimwood J."/>
            <person name="Kramer R."/>
            <person name="Lindquist E."/>
            <person name="Lucas S."/>
            <person name="Salamov A."/>
            <person name="McFadden G.I."/>
            <person name="Lane C.E."/>
            <person name="Keeling P.J."/>
            <person name="Gray M.W."/>
            <person name="Grigoriev I.V."/>
            <person name="Archibald J.M."/>
        </authorList>
    </citation>
    <scope>NUCLEOTIDE SEQUENCE</scope>
    <source>
        <strain evidence="6">CCMP2712</strain>
    </source>
</reference>
<dbReference type="AlphaFoldDB" id="L1K115"/>